<keyword evidence="6" id="KW-0472">Membrane</keyword>
<dbReference type="InterPro" id="IPR050109">
    <property type="entry name" value="HTH-type_TetR-like_transc_reg"/>
</dbReference>
<evidence type="ECO:0000256" key="1">
    <source>
        <dbReference type="ARBA" id="ARBA00023015"/>
    </source>
</evidence>
<dbReference type="Gene3D" id="1.10.357.10">
    <property type="entry name" value="Tetracycline Repressor, domain 2"/>
    <property type="match status" value="1"/>
</dbReference>
<gene>
    <name evidence="8" type="ordered locus">CMS1513</name>
</gene>
<feature type="transmembrane region" description="Helical" evidence="6">
    <location>
        <begin position="174"/>
        <end position="195"/>
    </location>
</feature>
<dbReference type="InterPro" id="IPR001647">
    <property type="entry name" value="HTH_TetR"/>
</dbReference>
<keyword evidence="2 4" id="KW-0238">DNA-binding</keyword>
<evidence type="ECO:0000256" key="2">
    <source>
        <dbReference type="ARBA" id="ARBA00023125"/>
    </source>
</evidence>
<reference evidence="8 9" key="1">
    <citation type="journal article" date="2008" name="J. Bacteriol.">
        <title>Genome of the actinomycete plant pathogen Clavibacter michiganensis subsp. sepedonicus suggests recent niche adaptation.</title>
        <authorList>
            <person name="Bentley S.D."/>
            <person name="Corton C."/>
            <person name="Brown S.E."/>
            <person name="Barron A."/>
            <person name="Clark L."/>
            <person name="Doggett J."/>
            <person name="Harris B."/>
            <person name="Ormond D."/>
            <person name="Quail M.A."/>
            <person name="May G."/>
            <person name="Francis D."/>
            <person name="Knudson D."/>
            <person name="Parkhill J."/>
            <person name="Ishimaru C.A."/>
        </authorList>
    </citation>
    <scope>NUCLEOTIDE SEQUENCE [LARGE SCALE GENOMIC DNA]</scope>
    <source>
        <strain evidence="9">ATCC 33113 / DSM 20744 / JCM 9667 / LMG 2889 / ICMP 2535 / C-1</strain>
    </source>
</reference>
<dbReference type="SUPFAM" id="SSF46689">
    <property type="entry name" value="Homeodomain-like"/>
    <property type="match status" value="1"/>
</dbReference>
<dbReference type="KEGG" id="cms:CMS1513"/>
<keyword evidence="6" id="KW-0812">Transmembrane</keyword>
<protein>
    <submittedName>
        <fullName evidence="8">TetR-family transcriptional regulator</fullName>
    </submittedName>
</protein>
<organism evidence="8 9">
    <name type="scientific">Clavibacter sepedonicus</name>
    <name type="common">Clavibacter michiganensis subsp. sepedonicus</name>
    <dbReference type="NCBI Taxonomy" id="31964"/>
    <lineage>
        <taxon>Bacteria</taxon>
        <taxon>Bacillati</taxon>
        <taxon>Actinomycetota</taxon>
        <taxon>Actinomycetes</taxon>
        <taxon>Micrococcales</taxon>
        <taxon>Microbacteriaceae</taxon>
        <taxon>Clavibacter</taxon>
    </lineage>
</organism>
<dbReference type="PANTHER" id="PTHR30055:SF238">
    <property type="entry name" value="MYCOFACTOCIN BIOSYNTHESIS TRANSCRIPTIONAL REGULATOR MFTR-RELATED"/>
    <property type="match status" value="1"/>
</dbReference>
<evidence type="ECO:0000256" key="3">
    <source>
        <dbReference type="ARBA" id="ARBA00023163"/>
    </source>
</evidence>
<dbReference type="eggNOG" id="COG1309">
    <property type="taxonomic scope" value="Bacteria"/>
</dbReference>
<evidence type="ECO:0000313" key="8">
    <source>
        <dbReference type="EMBL" id="CAQ01624.1"/>
    </source>
</evidence>
<dbReference type="InterPro" id="IPR009057">
    <property type="entry name" value="Homeodomain-like_sf"/>
</dbReference>
<dbReference type="PROSITE" id="PS50977">
    <property type="entry name" value="HTH_TETR_2"/>
    <property type="match status" value="1"/>
</dbReference>
<dbReference type="EMBL" id="AM849034">
    <property type="protein sequence ID" value="CAQ01624.1"/>
    <property type="molecule type" value="Genomic_DNA"/>
</dbReference>
<keyword evidence="3" id="KW-0804">Transcription</keyword>
<dbReference type="Proteomes" id="UP000001318">
    <property type="component" value="Chromosome"/>
</dbReference>
<feature type="domain" description="HTH tetR-type" evidence="7">
    <location>
        <begin position="35"/>
        <end position="95"/>
    </location>
</feature>
<dbReference type="Pfam" id="PF00440">
    <property type="entry name" value="TetR_N"/>
    <property type="match status" value="1"/>
</dbReference>
<keyword evidence="1" id="KW-0805">Transcription regulation</keyword>
<dbReference type="PANTHER" id="PTHR30055">
    <property type="entry name" value="HTH-TYPE TRANSCRIPTIONAL REGULATOR RUTR"/>
    <property type="match status" value="1"/>
</dbReference>
<dbReference type="AlphaFoldDB" id="B0RB83"/>
<evidence type="ECO:0000256" key="6">
    <source>
        <dbReference type="SAM" id="Phobius"/>
    </source>
</evidence>
<keyword evidence="9" id="KW-1185">Reference proteome</keyword>
<dbReference type="GO" id="GO:0000976">
    <property type="term" value="F:transcription cis-regulatory region binding"/>
    <property type="evidence" value="ECO:0007669"/>
    <property type="project" value="TreeGrafter"/>
</dbReference>
<dbReference type="HOGENOM" id="CLU_069356_2_2_11"/>
<evidence type="ECO:0000256" key="4">
    <source>
        <dbReference type="PROSITE-ProRule" id="PRU00335"/>
    </source>
</evidence>
<sequence>MRVFLYRVQQYAPAVTPVHQDGRMTPARPAGRPRRSSRATLEEAAAELFLENTYAATTIEQIAQRAGVSRATFFNYFSSKADLLWAGLDDTLGALGAALSGVEPGGPPVDGVVDALIGAACSRGVGWLPLALTQHEVMGLGADVQGEGVARAAPLVDPVAQALARASGRRASAAPVRVAAAVIAAATAAAVVAWAGDGVGRGPLEGAIRRALDPLRPALAATLG</sequence>
<dbReference type="GO" id="GO:0003700">
    <property type="term" value="F:DNA-binding transcription factor activity"/>
    <property type="evidence" value="ECO:0007669"/>
    <property type="project" value="TreeGrafter"/>
</dbReference>
<evidence type="ECO:0000313" key="9">
    <source>
        <dbReference type="Proteomes" id="UP000001318"/>
    </source>
</evidence>
<evidence type="ECO:0000259" key="7">
    <source>
        <dbReference type="PROSITE" id="PS50977"/>
    </source>
</evidence>
<evidence type="ECO:0000256" key="5">
    <source>
        <dbReference type="SAM" id="MobiDB-lite"/>
    </source>
</evidence>
<name>B0RB83_CLASE</name>
<proteinExistence type="predicted"/>
<keyword evidence="6" id="KW-1133">Transmembrane helix</keyword>
<feature type="region of interest" description="Disordered" evidence="5">
    <location>
        <begin position="18"/>
        <end position="37"/>
    </location>
</feature>
<dbReference type="PRINTS" id="PR00455">
    <property type="entry name" value="HTHTETR"/>
</dbReference>
<feature type="DNA-binding region" description="H-T-H motif" evidence="4">
    <location>
        <begin position="58"/>
        <end position="77"/>
    </location>
</feature>
<dbReference type="STRING" id="31964.CMS1513"/>
<accession>B0RB83</accession>